<dbReference type="PANTHER" id="PTHR11609:SF5">
    <property type="entry name" value="PHOSPHORIBOSYLAMINOIMIDAZOLE CARBOXYLASE"/>
    <property type="match status" value="1"/>
</dbReference>
<accession>A0A0P9F110</accession>
<feature type="binding site" evidence="5">
    <location>
        <position position="106"/>
    </location>
    <ligand>
        <name>ATP</name>
        <dbReference type="ChEBI" id="CHEBI:30616"/>
    </ligand>
</feature>
<dbReference type="SUPFAM" id="SSF52440">
    <property type="entry name" value="PreATP-grasp domain"/>
    <property type="match status" value="1"/>
</dbReference>
<comment type="caution">
    <text evidence="8">The sequence shown here is derived from an EMBL/GenBank/DDBJ whole genome shotgun (WGS) entry which is preliminary data.</text>
</comment>
<dbReference type="InterPro" id="IPR016185">
    <property type="entry name" value="PreATP-grasp_dom_sf"/>
</dbReference>
<feature type="binding site" evidence="5">
    <location>
        <position position="204"/>
    </location>
    <ligand>
        <name>ATP</name>
        <dbReference type="ChEBI" id="CHEBI:30616"/>
    </ligand>
</feature>
<dbReference type="Proteomes" id="UP000050482">
    <property type="component" value="Unassembled WGS sequence"/>
</dbReference>
<feature type="binding site" evidence="5">
    <location>
        <position position="227"/>
    </location>
    <ligand>
        <name>ATP</name>
        <dbReference type="ChEBI" id="CHEBI:30616"/>
    </ligand>
</feature>
<dbReference type="EMBL" id="LJCO01000017">
    <property type="protein sequence ID" value="KPV45036.1"/>
    <property type="molecule type" value="Genomic_DNA"/>
</dbReference>
<protein>
    <recommendedName>
        <fullName evidence="5 6">N5-carboxyaminoimidazole ribonucleotide synthase</fullName>
        <shortName evidence="5 6">N5-CAIR synthase</shortName>
        <ecNumber evidence="5 6">6.3.4.18</ecNumber>
    </recommendedName>
    <alternativeName>
        <fullName evidence="5 6">5-(carboxyamino)imidazole ribonucleotide synthetase</fullName>
    </alternativeName>
</protein>
<evidence type="ECO:0000313" key="9">
    <source>
        <dbReference type="Proteomes" id="UP000050482"/>
    </source>
</evidence>
<dbReference type="UniPathway" id="UPA00074">
    <property type="reaction ID" value="UER00942"/>
</dbReference>
<evidence type="ECO:0000256" key="2">
    <source>
        <dbReference type="ARBA" id="ARBA00022741"/>
    </source>
</evidence>
<name>A0A0P9F110_9BACL</name>
<dbReference type="PATRIC" id="fig|471514.4.peg.2739"/>
<feature type="binding site" evidence="5">
    <location>
        <begin position="281"/>
        <end position="282"/>
    </location>
    <ligand>
        <name>ATP</name>
        <dbReference type="ChEBI" id="CHEBI:30616"/>
    </ligand>
</feature>
<evidence type="ECO:0000259" key="7">
    <source>
        <dbReference type="PROSITE" id="PS50975"/>
    </source>
</evidence>
<evidence type="ECO:0000256" key="5">
    <source>
        <dbReference type="HAMAP-Rule" id="MF_01928"/>
    </source>
</evidence>
<comment type="catalytic activity">
    <reaction evidence="5 6">
        <text>5-amino-1-(5-phospho-beta-D-ribosyl)imidazole + hydrogencarbonate + ATP = 5-carboxyamino-1-(5-phospho-D-ribosyl)imidazole + ADP + phosphate + 2 H(+)</text>
        <dbReference type="Rhea" id="RHEA:19317"/>
        <dbReference type="ChEBI" id="CHEBI:15378"/>
        <dbReference type="ChEBI" id="CHEBI:17544"/>
        <dbReference type="ChEBI" id="CHEBI:30616"/>
        <dbReference type="ChEBI" id="CHEBI:43474"/>
        <dbReference type="ChEBI" id="CHEBI:58730"/>
        <dbReference type="ChEBI" id="CHEBI:137981"/>
        <dbReference type="ChEBI" id="CHEBI:456216"/>
        <dbReference type="EC" id="6.3.4.18"/>
    </reaction>
</comment>
<feature type="binding site" evidence="5">
    <location>
        <begin position="151"/>
        <end position="157"/>
    </location>
    <ligand>
        <name>ATP</name>
        <dbReference type="ChEBI" id="CHEBI:30616"/>
    </ligand>
</feature>
<gene>
    <name evidence="5 6" type="primary">purK</name>
    <name evidence="8" type="ORF">AN477_04470</name>
</gene>
<dbReference type="Gene3D" id="3.30.1490.20">
    <property type="entry name" value="ATP-grasp fold, A domain"/>
    <property type="match status" value="1"/>
</dbReference>
<dbReference type="PROSITE" id="PS50975">
    <property type="entry name" value="ATP_GRASP"/>
    <property type="match status" value="1"/>
</dbReference>
<feature type="binding site" evidence="5">
    <location>
        <position position="146"/>
    </location>
    <ligand>
        <name>ATP</name>
        <dbReference type="ChEBI" id="CHEBI:30616"/>
    </ligand>
</feature>
<dbReference type="NCBIfam" id="TIGR01161">
    <property type="entry name" value="purK"/>
    <property type="match status" value="1"/>
</dbReference>
<dbReference type="NCBIfam" id="NF004679">
    <property type="entry name" value="PRK06019.1-5"/>
    <property type="match status" value="1"/>
</dbReference>
<evidence type="ECO:0000313" key="8">
    <source>
        <dbReference type="EMBL" id="KPV45036.1"/>
    </source>
</evidence>
<comment type="function">
    <text evidence="5">Catalyzes the ATP-dependent conversion of 5-aminoimidazole ribonucleotide (AIR) and HCO(3)(-) to N5-carboxyaminoimidazole ribonucleotide (N5-CAIR).</text>
</comment>
<organism evidence="8 9">
    <name type="scientific">Alicyclobacillus ferrooxydans</name>
    <dbReference type="NCBI Taxonomy" id="471514"/>
    <lineage>
        <taxon>Bacteria</taxon>
        <taxon>Bacillati</taxon>
        <taxon>Bacillota</taxon>
        <taxon>Bacilli</taxon>
        <taxon>Bacillales</taxon>
        <taxon>Alicyclobacillaceae</taxon>
        <taxon>Alicyclobacillus</taxon>
    </lineage>
</organism>
<dbReference type="STRING" id="471514.AN477_04470"/>
<dbReference type="Gene3D" id="3.30.470.20">
    <property type="entry name" value="ATP-grasp fold, B domain"/>
    <property type="match status" value="1"/>
</dbReference>
<dbReference type="Pfam" id="PF02222">
    <property type="entry name" value="ATP-grasp"/>
    <property type="match status" value="1"/>
</dbReference>
<evidence type="ECO:0000256" key="4">
    <source>
        <dbReference type="ARBA" id="ARBA00022840"/>
    </source>
</evidence>
<dbReference type="InterPro" id="IPR054350">
    <property type="entry name" value="PurT/PurK_preATP-grasp"/>
</dbReference>
<comment type="pathway">
    <text evidence="5 6">Purine metabolism; IMP biosynthesis via de novo pathway; 5-amino-1-(5-phospho-D-ribosyl)imidazole-4-carboxylate from 5-amino-1-(5-phospho-D-ribosyl)imidazole (N5-CAIR route): step 1/2.</text>
</comment>
<dbReference type="Gene3D" id="3.40.50.20">
    <property type="match status" value="1"/>
</dbReference>
<dbReference type="GO" id="GO:0046872">
    <property type="term" value="F:metal ion binding"/>
    <property type="evidence" value="ECO:0007669"/>
    <property type="project" value="InterPro"/>
</dbReference>
<dbReference type="PANTHER" id="PTHR11609">
    <property type="entry name" value="PURINE BIOSYNTHESIS PROTEIN 6/7, PUR6/7"/>
    <property type="match status" value="1"/>
</dbReference>
<dbReference type="OrthoDB" id="9804625at2"/>
<evidence type="ECO:0000256" key="3">
    <source>
        <dbReference type="ARBA" id="ARBA00022755"/>
    </source>
</evidence>
<comment type="function">
    <text evidence="6">Catalyzes the ATP-dependent conversion of 5-aminoimidazole ribonucleotide (AIR) and HCO(3)- to N5-carboxyaminoimidazole ribonucleotide (N5-CAIR).</text>
</comment>
<proteinExistence type="inferred from homology"/>
<dbReference type="EC" id="6.3.4.18" evidence="5 6"/>
<dbReference type="NCBIfam" id="NF004675">
    <property type="entry name" value="PRK06019.1-1"/>
    <property type="match status" value="1"/>
</dbReference>
<keyword evidence="3 5" id="KW-0658">Purine biosynthesis</keyword>
<keyword evidence="4 5" id="KW-0067">ATP-binding</keyword>
<dbReference type="SUPFAM" id="SSF51246">
    <property type="entry name" value="Rudiment single hybrid motif"/>
    <property type="match status" value="1"/>
</dbReference>
<dbReference type="InterPro" id="IPR013815">
    <property type="entry name" value="ATP_grasp_subdomain_1"/>
</dbReference>
<dbReference type="InterPro" id="IPR011054">
    <property type="entry name" value="Rudment_hybrid_motif"/>
</dbReference>
<dbReference type="Pfam" id="PF22660">
    <property type="entry name" value="RS_preATP-grasp-like"/>
    <property type="match status" value="1"/>
</dbReference>
<comment type="subunit">
    <text evidence="5 6">Homodimer.</text>
</comment>
<dbReference type="NCBIfam" id="NF004676">
    <property type="entry name" value="PRK06019.1-2"/>
    <property type="match status" value="1"/>
</dbReference>
<dbReference type="InterPro" id="IPR005875">
    <property type="entry name" value="PurK"/>
</dbReference>
<sequence length="391" mass="41915">MLPLLPGATIGILGGGQLGRMIALEARRMGYKVVTLDPTPDSPCGQVADEQITASFTDVTAALRLAELSDVVVYEFEDVDDQVVAAIENRVYVPQGSRLLFTTRHRLREKAALERAGIPVAKHSPVSSFSDLEAAADEVGLPLIVKTTTGGYDGKGQWRVLTRESLGAVWAEMENVVSSSSESAAVDPSDAPFIAEAEVPFVCEVSVVVARGATGEVRPFPAAENVHRDHILQLSICPARVSQDVLAKAQELAVRAAESLHVVGLLGVEMFVLQSGEVLVNELAPRPHNSGHYTQDACVTSQFEQVIRSVTGLPLGSPALLSPVVMSNLLGEHLEGAIQSMPSWPDTFKLHLYGKEESRPKRKMGHINVVAESTDVALQQLTNLGIFGVCE</sequence>
<feature type="binding site" evidence="5">
    <location>
        <begin position="196"/>
        <end position="199"/>
    </location>
    <ligand>
        <name>ATP</name>
        <dbReference type="ChEBI" id="CHEBI:30616"/>
    </ligand>
</feature>
<dbReference type="GO" id="GO:0004638">
    <property type="term" value="F:phosphoribosylaminoimidazole carboxylase activity"/>
    <property type="evidence" value="ECO:0007669"/>
    <property type="project" value="InterPro"/>
</dbReference>
<feature type="domain" description="ATP-grasp" evidence="7">
    <location>
        <begin position="110"/>
        <end position="311"/>
    </location>
</feature>
<evidence type="ECO:0000256" key="6">
    <source>
        <dbReference type="RuleBase" id="RU361200"/>
    </source>
</evidence>
<dbReference type="GO" id="GO:0005524">
    <property type="term" value="F:ATP binding"/>
    <property type="evidence" value="ECO:0007669"/>
    <property type="project" value="UniProtKB-UniRule"/>
</dbReference>
<dbReference type="FunFam" id="3.30.470.20:FF:000029">
    <property type="entry name" value="N5-carboxyaminoimidazole ribonucleotide synthase"/>
    <property type="match status" value="1"/>
</dbReference>
<dbReference type="InterPro" id="IPR003135">
    <property type="entry name" value="ATP-grasp_carboxylate-amine"/>
</dbReference>
<reference evidence="8 9" key="1">
    <citation type="submission" date="2015-09" db="EMBL/GenBank/DDBJ databases">
        <title>Draft genome sequence of Alicyclobacillus ferrooxydans DSM 22381.</title>
        <authorList>
            <person name="Hemp J."/>
        </authorList>
    </citation>
    <scope>NUCLEOTIDE SEQUENCE [LARGE SCALE GENOMIC DNA]</scope>
    <source>
        <strain evidence="8 9">TC-34</strain>
    </source>
</reference>
<dbReference type="SUPFAM" id="SSF56059">
    <property type="entry name" value="Glutathione synthetase ATP-binding domain-like"/>
    <property type="match status" value="1"/>
</dbReference>
<dbReference type="InterPro" id="IPR040686">
    <property type="entry name" value="PurK_C"/>
</dbReference>
<keyword evidence="2 5" id="KW-0547">Nucleotide-binding</keyword>
<dbReference type="HAMAP" id="MF_01928">
    <property type="entry name" value="PurK"/>
    <property type="match status" value="1"/>
</dbReference>
<comment type="similarity">
    <text evidence="5 6">Belongs to the PurK/PurT family.</text>
</comment>
<dbReference type="GO" id="GO:0005829">
    <property type="term" value="C:cytosol"/>
    <property type="evidence" value="ECO:0007669"/>
    <property type="project" value="TreeGrafter"/>
</dbReference>
<keyword evidence="9" id="KW-1185">Reference proteome</keyword>
<keyword evidence="1 5" id="KW-0436">Ligase</keyword>
<dbReference type="FunFam" id="3.40.50.20:FF:000016">
    <property type="entry name" value="N5-carboxyaminoimidazole ribonucleotide synthase"/>
    <property type="match status" value="1"/>
</dbReference>
<dbReference type="Pfam" id="PF17769">
    <property type="entry name" value="PurK_C"/>
    <property type="match status" value="1"/>
</dbReference>
<dbReference type="GO" id="GO:0034028">
    <property type="term" value="F:5-(carboxyamino)imidazole ribonucleotide synthase activity"/>
    <property type="evidence" value="ECO:0007669"/>
    <property type="project" value="UniProtKB-UniRule"/>
</dbReference>
<dbReference type="FunFam" id="3.30.1490.20:FF:000015">
    <property type="entry name" value="N5-carboxyaminoimidazole ribonucleotide synthase"/>
    <property type="match status" value="1"/>
</dbReference>
<dbReference type="GO" id="GO:0006189">
    <property type="term" value="P:'de novo' IMP biosynthetic process"/>
    <property type="evidence" value="ECO:0007669"/>
    <property type="project" value="UniProtKB-UniRule"/>
</dbReference>
<evidence type="ECO:0000256" key="1">
    <source>
        <dbReference type="ARBA" id="ARBA00022598"/>
    </source>
</evidence>
<dbReference type="InterPro" id="IPR011761">
    <property type="entry name" value="ATP-grasp"/>
</dbReference>
<dbReference type="RefSeq" id="WP_054967990.1">
    <property type="nucleotide sequence ID" value="NZ_LJCO01000017.1"/>
</dbReference>
<dbReference type="AlphaFoldDB" id="A0A0P9F110"/>